<protein>
    <recommendedName>
        <fullName evidence="3">Lipoprotein</fullName>
    </recommendedName>
</protein>
<accession>A0A419T0U4</accession>
<name>A0A419T0U4_9FIRM</name>
<organism evidence="1 2">
    <name type="scientific">Thermohalobacter berrensis</name>
    <dbReference type="NCBI Taxonomy" id="99594"/>
    <lineage>
        <taxon>Bacteria</taxon>
        <taxon>Bacillati</taxon>
        <taxon>Bacillota</taxon>
        <taxon>Tissierellia</taxon>
        <taxon>Tissierellales</taxon>
        <taxon>Thermohalobacteraceae</taxon>
        <taxon>Thermohalobacter</taxon>
    </lineage>
</organism>
<keyword evidence="2" id="KW-1185">Reference proteome</keyword>
<evidence type="ECO:0000313" key="2">
    <source>
        <dbReference type="Proteomes" id="UP000284177"/>
    </source>
</evidence>
<dbReference type="OrthoDB" id="2082267at2"/>
<sequence>MKRLLVPFILIILLVSAFGCSENTLKTYKDAVKKTDEIKRGKLYSEMKITNDFNLEGLTPEQIKKINYFKEIEGSTEMTFDWEKGKLITRNYFNFGGMGFDSTFYKNGEEMFIKMPMMGKYLKINDLKEVENNAENNTEKNSDVPLSEESRQKIKKQWIKVLNEKDVLKGEDTVLSTPDGEVKVKHLTIKLNQNQIKNILNKWIDILSKDEKLKEFIDKNIEAEKDLFTIAKESIENSKIKEFTNNVYIDIDGYIIEEDVMIKIKFNNPKKGNVKEQEIDFQIRRWGIEKEQEFDFPKLTDENTLEEENIEQGVPFIFEDFIKKEGEK</sequence>
<reference evidence="1 2" key="1">
    <citation type="submission" date="2016-08" db="EMBL/GenBank/DDBJ databases">
        <title>Novel Firmicutes and Novel Genomes.</title>
        <authorList>
            <person name="Poppleton D.I."/>
            <person name="Gribaldo S."/>
        </authorList>
    </citation>
    <scope>NUCLEOTIDE SEQUENCE [LARGE SCALE GENOMIC DNA]</scope>
    <source>
        <strain evidence="1 2">CTT3</strain>
    </source>
</reference>
<dbReference type="AlphaFoldDB" id="A0A419T0U4"/>
<comment type="caution">
    <text evidence="1">The sequence shown here is derived from an EMBL/GenBank/DDBJ whole genome shotgun (WGS) entry which is preliminary data.</text>
</comment>
<dbReference type="EMBL" id="MCIB01000023">
    <property type="protein sequence ID" value="RKD31200.1"/>
    <property type="molecule type" value="Genomic_DNA"/>
</dbReference>
<dbReference type="RefSeq" id="WP_120169571.1">
    <property type="nucleotide sequence ID" value="NZ_MCIB01000023.1"/>
</dbReference>
<gene>
    <name evidence="1" type="ORF">BET03_03475</name>
</gene>
<evidence type="ECO:0008006" key="3">
    <source>
        <dbReference type="Google" id="ProtNLM"/>
    </source>
</evidence>
<proteinExistence type="predicted"/>
<dbReference type="PROSITE" id="PS51257">
    <property type="entry name" value="PROKAR_LIPOPROTEIN"/>
    <property type="match status" value="1"/>
</dbReference>
<dbReference type="Proteomes" id="UP000284177">
    <property type="component" value="Unassembled WGS sequence"/>
</dbReference>
<evidence type="ECO:0000313" key="1">
    <source>
        <dbReference type="EMBL" id="RKD31200.1"/>
    </source>
</evidence>